<protein>
    <submittedName>
        <fullName evidence="1">Uncharacterized protein</fullName>
    </submittedName>
</protein>
<dbReference type="RefSeq" id="WP_075673093.1">
    <property type="nucleotide sequence ID" value="NZ_JADSJR010000010.1"/>
</dbReference>
<proteinExistence type="predicted"/>
<dbReference type="AlphaFoldDB" id="A0A8I1BLN3"/>
<dbReference type="Proteomes" id="UP000612266">
    <property type="component" value="Unassembled WGS sequence"/>
</dbReference>
<comment type="caution">
    <text evidence="1">The sequence shown here is derived from an EMBL/GenBank/DDBJ whole genome shotgun (WGS) entry which is preliminary data.</text>
</comment>
<name>A0A8I1BLN3_9GAMM</name>
<dbReference type="Gene3D" id="1.10.4120.20">
    <property type="match status" value="1"/>
</dbReference>
<reference evidence="1" key="1">
    <citation type="submission" date="2020-11" db="EMBL/GenBank/DDBJ databases">
        <title>Enhanced detection system for hospital associated transmission using whole genome sequencing surveillance.</title>
        <authorList>
            <person name="Harrison L.H."/>
            <person name="Van Tyne D."/>
            <person name="Marsh J.W."/>
            <person name="Griffith M.P."/>
            <person name="Snyder D.J."/>
            <person name="Cooper V.S."/>
            <person name="Mustapha M."/>
        </authorList>
    </citation>
    <scope>NUCLEOTIDE SEQUENCE</scope>
    <source>
        <strain evidence="1">PR00070</strain>
    </source>
</reference>
<evidence type="ECO:0000313" key="2">
    <source>
        <dbReference type="Proteomes" id="UP000612266"/>
    </source>
</evidence>
<dbReference type="InterPro" id="IPR004959">
    <property type="entry name" value="Bac_effector_IpgB-like"/>
</dbReference>
<dbReference type="EMBL" id="JADSJR010000010">
    <property type="protein sequence ID" value="MBG2914595.1"/>
    <property type="molecule type" value="Genomic_DNA"/>
</dbReference>
<evidence type="ECO:0000313" key="1">
    <source>
        <dbReference type="EMBL" id="MBG2914595.1"/>
    </source>
</evidence>
<dbReference type="Pfam" id="PF03278">
    <property type="entry name" value="IpaB_EvcA"/>
    <property type="match status" value="1"/>
</dbReference>
<accession>A0A8I1BLN3</accession>
<sequence>MSLKPLETNILNKKENITSINNDYNIGYQTLMKSIDSAKNTSINLSNKKTSIIFDINTISREISTSLLLSLVEEYLHPIDKYNRIIISDEIIKWKDQEKITFPSSVINKKIDQFCIENQCGITTKEKKEIFNVISEKYKINTDIKSAQSSIVQMLLNDNEITKKIDSLEICKEDNVQDLKNKYLKSKYLRNKYLKNKNEENQMNRNYLIAEAKGAIYNKMAKAIYNTLFYNDKHHPINFTNLAKDTYDLTEKIIKNKN</sequence>
<organism evidence="1 2">
    <name type="scientific">Proteus terrae subsp. cibarius</name>
    <dbReference type="NCBI Taxonomy" id="626774"/>
    <lineage>
        <taxon>Bacteria</taxon>
        <taxon>Pseudomonadati</taxon>
        <taxon>Pseudomonadota</taxon>
        <taxon>Gammaproteobacteria</taxon>
        <taxon>Enterobacterales</taxon>
        <taxon>Morganellaceae</taxon>
        <taxon>Proteus</taxon>
    </lineage>
</organism>
<gene>
    <name evidence="1" type="ORF">I4901_09470</name>
</gene>